<evidence type="ECO:0000313" key="2">
    <source>
        <dbReference type="Proteomes" id="UP001596435"/>
    </source>
</evidence>
<protein>
    <submittedName>
        <fullName evidence="1">Uncharacterized protein</fullName>
    </submittedName>
</protein>
<dbReference type="Proteomes" id="UP001596435">
    <property type="component" value="Unassembled WGS sequence"/>
</dbReference>
<dbReference type="RefSeq" id="WP_345706612.1">
    <property type="nucleotide sequence ID" value="NZ_BAABKV010000001.1"/>
</dbReference>
<sequence>MNTLTTSGQAPAARAVLALLTEFTNLPATGIELREALPSQGVPWAVRVSLHSDLADFEQWREALAILPEDVDQYGSGTLAWLKATADYAGIPIEVIAYYDTDDPAEDPR</sequence>
<comment type="caution">
    <text evidence="1">The sequence shown here is derived from an EMBL/GenBank/DDBJ whole genome shotgun (WGS) entry which is preliminary data.</text>
</comment>
<keyword evidence="2" id="KW-1185">Reference proteome</keyword>
<reference evidence="2" key="1">
    <citation type="journal article" date="2019" name="Int. J. Syst. Evol. Microbiol.">
        <title>The Global Catalogue of Microorganisms (GCM) 10K type strain sequencing project: providing services to taxonomists for standard genome sequencing and annotation.</title>
        <authorList>
            <consortium name="The Broad Institute Genomics Platform"/>
            <consortium name="The Broad Institute Genome Sequencing Center for Infectious Disease"/>
            <person name="Wu L."/>
            <person name="Ma J."/>
        </authorList>
    </citation>
    <scope>NUCLEOTIDE SEQUENCE [LARGE SCALE GENOMIC DNA]</scope>
    <source>
        <strain evidence="2">CGMCC 1.12859</strain>
    </source>
</reference>
<accession>A0ABW2FXZ2</accession>
<name>A0ABW2FXZ2_9ACTN</name>
<dbReference type="EMBL" id="JBHTAJ010000014">
    <property type="protein sequence ID" value="MFC7179828.1"/>
    <property type="molecule type" value="Genomic_DNA"/>
</dbReference>
<organism evidence="1 2">
    <name type="scientific">Kitasatospora paranensis</name>
    <dbReference type="NCBI Taxonomy" id="258053"/>
    <lineage>
        <taxon>Bacteria</taxon>
        <taxon>Bacillati</taxon>
        <taxon>Actinomycetota</taxon>
        <taxon>Actinomycetes</taxon>
        <taxon>Kitasatosporales</taxon>
        <taxon>Streptomycetaceae</taxon>
        <taxon>Kitasatospora</taxon>
    </lineage>
</organism>
<evidence type="ECO:0000313" key="1">
    <source>
        <dbReference type="EMBL" id="MFC7179828.1"/>
    </source>
</evidence>
<gene>
    <name evidence="1" type="ORF">ACFQMG_09665</name>
</gene>
<proteinExistence type="predicted"/>